<organism evidence="1 2">
    <name type="scientific">Ancylostoma ceylanicum</name>
    <dbReference type="NCBI Taxonomy" id="53326"/>
    <lineage>
        <taxon>Eukaryota</taxon>
        <taxon>Metazoa</taxon>
        <taxon>Ecdysozoa</taxon>
        <taxon>Nematoda</taxon>
        <taxon>Chromadorea</taxon>
        <taxon>Rhabditida</taxon>
        <taxon>Rhabditina</taxon>
        <taxon>Rhabditomorpha</taxon>
        <taxon>Strongyloidea</taxon>
        <taxon>Ancylostomatidae</taxon>
        <taxon>Ancylostomatinae</taxon>
        <taxon>Ancylostoma</taxon>
    </lineage>
</organism>
<comment type="caution">
    <text evidence="1">The sequence shown here is derived from an EMBL/GenBank/DDBJ whole genome shotgun (WGS) entry which is preliminary data.</text>
</comment>
<evidence type="ECO:0000313" key="1">
    <source>
        <dbReference type="EMBL" id="EYB98099.1"/>
    </source>
</evidence>
<dbReference type="AlphaFoldDB" id="A0A016T683"/>
<sequence length="105" mass="11998">MERQLYEQTKRQSLCRGWGEVFPGFRFLWRPDDTLTRLDGPSPVEATPDAVGEHIRCTQDWGACLVVHAIGGVAWLLLHSLRGIRRSRPYTFNAYCVTVCTVSHH</sequence>
<keyword evidence="2" id="KW-1185">Reference proteome</keyword>
<dbReference type="Proteomes" id="UP000024635">
    <property type="component" value="Unassembled WGS sequence"/>
</dbReference>
<gene>
    <name evidence="1" type="primary">Acey_s0134.g1853</name>
    <name evidence="1" type="ORF">Y032_0134g1853</name>
</gene>
<protein>
    <submittedName>
        <fullName evidence="1">Uncharacterized protein</fullName>
    </submittedName>
</protein>
<accession>A0A016T683</accession>
<name>A0A016T683_9BILA</name>
<evidence type="ECO:0000313" key="2">
    <source>
        <dbReference type="Proteomes" id="UP000024635"/>
    </source>
</evidence>
<reference evidence="2" key="1">
    <citation type="journal article" date="2015" name="Nat. Genet.">
        <title>The genome and transcriptome of the zoonotic hookworm Ancylostoma ceylanicum identify infection-specific gene families.</title>
        <authorList>
            <person name="Schwarz E.M."/>
            <person name="Hu Y."/>
            <person name="Antoshechkin I."/>
            <person name="Miller M.M."/>
            <person name="Sternberg P.W."/>
            <person name="Aroian R.V."/>
        </authorList>
    </citation>
    <scope>NUCLEOTIDE SEQUENCE</scope>
    <source>
        <strain evidence="2">HY135</strain>
    </source>
</reference>
<proteinExistence type="predicted"/>
<dbReference type="EMBL" id="JARK01001470">
    <property type="protein sequence ID" value="EYB98099.1"/>
    <property type="molecule type" value="Genomic_DNA"/>
</dbReference>